<organism evidence="3 4">
    <name type="scientific">Kaistella yananensis</name>
    <dbReference type="NCBI Taxonomy" id="2989820"/>
    <lineage>
        <taxon>Bacteria</taxon>
        <taxon>Pseudomonadati</taxon>
        <taxon>Bacteroidota</taxon>
        <taxon>Flavobacteriia</taxon>
        <taxon>Flavobacteriales</taxon>
        <taxon>Weeksellaceae</taxon>
        <taxon>Chryseobacterium group</taxon>
        <taxon>Kaistella</taxon>
    </lineage>
</organism>
<name>A0ABT3JN52_9FLAO</name>
<evidence type="ECO:0000313" key="4">
    <source>
        <dbReference type="Proteomes" id="UP001209107"/>
    </source>
</evidence>
<feature type="region of interest" description="Disordered" evidence="1">
    <location>
        <begin position="105"/>
        <end position="146"/>
    </location>
</feature>
<evidence type="ECO:0000313" key="3">
    <source>
        <dbReference type="EMBL" id="MCW4452215.1"/>
    </source>
</evidence>
<dbReference type="Proteomes" id="UP001209107">
    <property type="component" value="Unassembled WGS sequence"/>
</dbReference>
<dbReference type="InterPro" id="IPR010982">
    <property type="entry name" value="Lambda_DNA-bd_dom_sf"/>
</dbReference>
<dbReference type="InterPro" id="IPR001387">
    <property type="entry name" value="Cro/C1-type_HTH"/>
</dbReference>
<sequence>MNLNERISKVISYSELSSSEFADEIDVQRSNISHITSGRNKPSLDFLIKIKERFPELQWEWLITGEGEMIKSPEKEPSPEVQKPTPLPDLFSLIADENFGITEKDDKVTKSVSPESNISPQVPVQEKIADSQRLAPQEVKTETQTSVNEANKIKRIVWFFENGKFESFEP</sequence>
<proteinExistence type="predicted"/>
<dbReference type="EMBL" id="JAPCHZ010000004">
    <property type="protein sequence ID" value="MCW4452215.1"/>
    <property type="molecule type" value="Genomic_DNA"/>
</dbReference>
<dbReference type="CDD" id="cd00093">
    <property type="entry name" value="HTH_XRE"/>
    <property type="match status" value="1"/>
</dbReference>
<feature type="domain" description="HTH cro/C1-type" evidence="2">
    <location>
        <begin position="16"/>
        <end position="62"/>
    </location>
</feature>
<protein>
    <submittedName>
        <fullName evidence="3">Helix-turn-helix domain-containing protein</fullName>
    </submittedName>
</protein>
<gene>
    <name evidence="3" type="ORF">OK344_08335</name>
</gene>
<dbReference type="PROSITE" id="PS50943">
    <property type="entry name" value="HTH_CROC1"/>
    <property type="match status" value="1"/>
</dbReference>
<reference evidence="3 4" key="1">
    <citation type="submission" date="2022-10" db="EMBL/GenBank/DDBJ databases">
        <title>Kaistella sp. BT-6-1-3.</title>
        <authorList>
            <person name="Ai J."/>
            <person name="Deng Z."/>
        </authorList>
    </citation>
    <scope>NUCLEOTIDE SEQUENCE [LARGE SCALE GENOMIC DNA]</scope>
    <source>
        <strain evidence="3 4">BT6-1-3</strain>
    </source>
</reference>
<dbReference type="RefSeq" id="WP_265144364.1">
    <property type="nucleotide sequence ID" value="NZ_JAPCHZ010000004.1"/>
</dbReference>
<comment type="caution">
    <text evidence="3">The sequence shown here is derived from an EMBL/GenBank/DDBJ whole genome shotgun (WGS) entry which is preliminary data.</text>
</comment>
<dbReference type="Gene3D" id="1.10.260.40">
    <property type="entry name" value="lambda repressor-like DNA-binding domains"/>
    <property type="match status" value="1"/>
</dbReference>
<accession>A0ABT3JN52</accession>
<feature type="compositionally biased region" description="Polar residues" evidence="1">
    <location>
        <begin position="110"/>
        <end position="122"/>
    </location>
</feature>
<keyword evidence="4" id="KW-1185">Reference proteome</keyword>
<evidence type="ECO:0000259" key="2">
    <source>
        <dbReference type="PROSITE" id="PS50943"/>
    </source>
</evidence>
<dbReference type="Pfam" id="PF01381">
    <property type="entry name" value="HTH_3"/>
    <property type="match status" value="1"/>
</dbReference>
<dbReference type="SUPFAM" id="SSF47413">
    <property type="entry name" value="lambda repressor-like DNA-binding domains"/>
    <property type="match status" value="1"/>
</dbReference>
<evidence type="ECO:0000256" key="1">
    <source>
        <dbReference type="SAM" id="MobiDB-lite"/>
    </source>
</evidence>